<comment type="similarity">
    <text evidence="1 2">Belongs to the small heat shock protein (HSP20) family.</text>
</comment>
<evidence type="ECO:0000259" key="4">
    <source>
        <dbReference type="PROSITE" id="PS01031"/>
    </source>
</evidence>
<dbReference type="AlphaFoldDB" id="A0A164TVY3"/>
<dbReference type="OrthoDB" id="1431247at2759"/>
<dbReference type="InterPro" id="IPR002068">
    <property type="entry name" value="A-crystallin/Hsp20_dom"/>
</dbReference>
<dbReference type="STRING" id="1314777.A0A164TVY3"/>
<name>A0A164TVY3_9AGAM</name>
<evidence type="ECO:0000256" key="3">
    <source>
        <dbReference type="SAM" id="MobiDB-lite"/>
    </source>
</evidence>
<sequence>MSYIEAAESDEAGVNTEQALRPRPIAKRNHGIPRSLSHSALGSHMSQCPALSQIMTAGSRSKSEQLLLSKLKALRRAESSNIRSSSSRQFRHNSMPARQTDLGVPKHKATVYKLEGSRGASAPACSEVPRSFASGPLPSVIENGVDEKPVPIRSSPEVERNQSYLIRTDMNYSRADDTVTVLMELPGLKMGDVSLRLATHSTGVRNLYVEGVSKRPTDIHGEVAMQERLYGRMTRTLIVPSHVKASDIEAHMQDGILRMKIPGTKFEDVEIKMGPSGASY</sequence>
<feature type="domain" description="SHSP" evidence="4">
    <location>
        <begin position="161"/>
        <end position="279"/>
    </location>
</feature>
<keyword evidence="6" id="KW-1185">Reference proteome</keyword>
<dbReference type="PROSITE" id="PS01031">
    <property type="entry name" value="SHSP"/>
    <property type="match status" value="1"/>
</dbReference>
<evidence type="ECO:0000256" key="1">
    <source>
        <dbReference type="PROSITE-ProRule" id="PRU00285"/>
    </source>
</evidence>
<organism evidence="5 6">
    <name type="scientific">Sistotremastrum niveocremeum HHB9708</name>
    <dbReference type="NCBI Taxonomy" id="1314777"/>
    <lineage>
        <taxon>Eukaryota</taxon>
        <taxon>Fungi</taxon>
        <taxon>Dikarya</taxon>
        <taxon>Basidiomycota</taxon>
        <taxon>Agaricomycotina</taxon>
        <taxon>Agaricomycetes</taxon>
        <taxon>Sistotremastrales</taxon>
        <taxon>Sistotremastraceae</taxon>
        <taxon>Sertulicium</taxon>
        <taxon>Sertulicium niveocremeum</taxon>
    </lineage>
</organism>
<dbReference type="InterPro" id="IPR008978">
    <property type="entry name" value="HSP20-like_chaperone"/>
</dbReference>
<protein>
    <recommendedName>
        <fullName evidence="4">SHSP domain-containing protein</fullName>
    </recommendedName>
</protein>
<feature type="region of interest" description="Disordered" evidence="3">
    <location>
        <begin position="1"/>
        <end position="44"/>
    </location>
</feature>
<dbReference type="Pfam" id="PF00011">
    <property type="entry name" value="HSP20"/>
    <property type="match status" value="1"/>
</dbReference>
<accession>A0A164TVY3</accession>
<evidence type="ECO:0000313" key="6">
    <source>
        <dbReference type="Proteomes" id="UP000076722"/>
    </source>
</evidence>
<reference evidence="5 6" key="1">
    <citation type="journal article" date="2016" name="Mol. Biol. Evol.">
        <title>Comparative Genomics of Early-Diverging Mushroom-Forming Fungi Provides Insights into the Origins of Lignocellulose Decay Capabilities.</title>
        <authorList>
            <person name="Nagy L.G."/>
            <person name="Riley R."/>
            <person name="Tritt A."/>
            <person name="Adam C."/>
            <person name="Daum C."/>
            <person name="Floudas D."/>
            <person name="Sun H."/>
            <person name="Yadav J.S."/>
            <person name="Pangilinan J."/>
            <person name="Larsson K.H."/>
            <person name="Matsuura K."/>
            <person name="Barry K."/>
            <person name="Labutti K."/>
            <person name="Kuo R."/>
            <person name="Ohm R.A."/>
            <person name="Bhattacharya S.S."/>
            <person name="Shirouzu T."/>
            <person name="Yoshinaga Y."/>
            <person name="Martin F.M."/>
            <person name="Grigoriev I.V."/>
            <person name="Hibbett D.S."/>
        </authorList>
    </citation>
    <scope>NUCLEOTIDE SEQUENCE [LARGE SCALE GENOMIC DNA]</scope>
    <source>
        <strain evidence="5 6">HHB9708</strain>
    </source>
</reference>
<dbReference type="Proteomes" id="UP000076722">
    <property type="component" value="Unassembled WGS sequence"/>
</dbReference>
<proteinExistence type="inferred from homology"/>
<evidence type="ECO:0000256" key="2">
    <source>
        <dbReference type="RuleBase" id="RU003616"/>
    </source>
</evidence>
<dbReference type="EMBL" id="KV419409">
    <property type="protein sequence ID" value="KZS92680.1"/>
    <property type="molecule type" value="Genomic_DNA"/>
</dbReference>
<gene>
    <name evidence="5" type="ORF">SISNIDRAFT_509667</name>
</gene>
<dbReference type="CDD" id="cd06464">
    <property type="entry name" value="ACD_sHsps-like"/>
    <property type="match status" value="1"/>
</dbReference>
<dbReference type="Gene3D" id="2.60.40.790">
    <property type="match status" value="1"/>
</dbReference>
<evidence type="ECO:0000313" key="5">
    <source>
        <dbReference type="EMBL" id="KZS92680.1"/>
    </source>
</evidence>
<dbReference type="SUPFAM" id="SSF49764">
    <property type="entry name" value="HSP20-like chaperones"/>
    <property type="match status" value="1"/>
</dbReference>